<dbReference type="InterPro" id="IPR036465">
    <property type="entry name" value="vWFA_dom_sf"/>
</dbReference>
<protein>
    <submittedName>
        <fullName evidence="2">DUF58 domain-containing protein</fullName>
    </submittedName>
</protein>
<proteinExistence type="predicted"/>
<dbReference type="Pfam" id="PF01882">
    <property type="entry name" value="DUF58"/>
    <property type="match status" value="1"/>
</dbReference>
<dbReference type="PANTHER" id="PTHR33608">
    <property type="entry name" value="BLL2464 PROTEIN"/>
    <property type="match status" value="1"/>
</dbReference>
<name>A0A5S3QNA7_9BACI</name>
<accession>A0A5S3QNA7</accession>
<dbReference type="SUPFAM" id="SSF53300">
    <property type="entry name" value="vWA-like"/>
    <property type="match status" value="1"/>
</dbReference>
<evidence type="ECO:0000313" key="2">
    <source>
        <dbReference type="EMBL" id="TMN23217.1"/>
    </source>
</evidence>
<dbReference type="RefSeq" id="WP_138604109.1">
    <property type="nucleotide sequence ID" value="NZ_VCIA01000001.1"/>
</dbReference>
<organism evidence="2 3">
    <name type="scientific">Lentibacillus cibarius</name>
    <dbReference type="NCBI Taxonomy" id="2583219"/>
    <lineage>
        <taxon>Bacteria</taxon>
        <taxon>Bacillati</taxon>
        <taxon>Bacillota</taxon>
        <taxon>Bacilli</taxon>
        <taxon>Bacillales</taxon>
        <taxon>Bacillaceae</taxon>
        <taxon>Lentibacillus</taxon>
    </lineage>
</organism>
<gene>
    <name evidence="2" type="ORF">FFL34_14805</name>
</gene>
<dbReference type="AlphaFoldDB" id="A0A5S3QNA7"/>
<comment type="caution">
    <text evidence="2">The sequence shown here is derived from an EMBL/GenBank/DDBJ whole genome shotgun (WGS) entry which is preliminary data.</text>
</comment>
<dbReference type="InterPro" id="IPR002881">
    <property type="entry name" value="DUF58"/>
</dbReference>
<dbReference type="EMBL" id="VCIA01000001">
    <property type="protein sequence ID" value="TMN23217.1"/>
    <property type="molecule type" value="Genomic_DNA"/>
</dbReference>
<sequence>MHTLLSPALANRLTAFRLTSKRVVRGGHKGERRSPRLGSSLEFSDYRLYSPGDDLRQIDWNTYARTQKYYVKRFLDEQELSVSIYLDCTKSMGMKQEKWTRAKEFAAAFAFLALTNSDRLSVVPVASPTDVYPYTKGKAMTKRVLQFIERVSLTDGKEAFGEHLAKNLHQSRKGSLNLIISDFLDDPTALFAALKKMQARHQQVLLIQVVLPEEVNPDYLGDLQLVDLETAEQRDVAMSPKVINNYKQLFEAHTQSIKSFCRQRGMDLLTCPTSDSLEQSLFSSMMRQGWIGR</sequence>
<dbReference type="PANTHER" id="PTHR33608:SF7">
    <property type="entry name" value="DUF58 DOMAIN-CONTAINING PROTEIN"/>
    <property type="match status" value="1"/>
</dbReference>
<dbReference type="Proteomes" id="UP000306980">
    <property type="component" value="Unassembled WGS sequence"/>
</dbReference>
<evidence type="ECO:0000259" key="1">
    <source>
        <dbReference type="Pfam" id="PF01882"/>
    </source>
</evidence>
<reference evidence="2 3" key="1">
    <citation type="submission" date="2019-05" db="EMBL/GenBank/DDBJ databases">
        <title>Genomic analysis of Lentibacillus sp. NKC220-2.</title>
        <authorList>
            <person name="Oh Y.J."/>
        </authorList>
    </citation>
    <scope>NUCLEOTIDE SEQUENCE [LARGE SCALE GENOMIC DNA]</scope>
    <source>
        <strain evidence="2 3">NKC220-2</strain>
    </source>
</reference>
<dbReference type="OrthoDB" id="9776116at2"/>
<evidence type="ECO:0000313" key="3">
    <source>
        <dbReference type="Proteomes" id="UP000306980"/>
    </source>
</evidence>
<feature type="domain" description="DUF58" evidence="1">
    <location>
        <begin position="45"/>
        <end position="254"/>
    </location>
</feature>